<keyword evidence="2" id="KW-0813">Transport</keyword>
<dbReference type="InterPro" id="IPR036465">
    <property type="entry name" value="vWFA_dom_sf"/>
</dbReference>
<evidence type="ECO:0000256" key="11">
    <source>
        <dbReference type="ARBA" id="ARBA00023065"/>
    </source>
</evidence>
<keyword evidence="14" id="KW-0325">Glycoprotein</keyword>
<proteinExistence type="predicted"/>
<keyword evidence="6" id="KW-0479">Metal-binding</keyword>
<gene>
    <name evidence="19" type="primary">LOC108567086</name>
</gene>
<keyword evidence="11" id="KW-0406">Ion transport</keyword>
<comment type="subcellular location">
    <subcellularLocation>
        <location evidence="1">Membrane</location>
        <topology evidence="1">Single-pass type I membrane protein</topology>
    </subcellularLocation>
</comment>
<evidence type="ECO:0000256" key="8">
    <source>
        <dbReference type="ARBA" id="ARBA00022837"/>
    </source>
</evidence>
<feature type="domain" description="VWFA" evidence="17">
    <location>
        <begin position="248"/>
        <end position="435"/>
    </location>
</feature>
<dbReference type="SUPFAM" id="SSF53300">
    <property type="entry name" value="vWA-like"/>
    <property type="match status" value="1"/>
</dbReference>
<evidence type="ECO:0000256" key="14">
    <source>
        <dbReference type="ARBA" id="ARBA00023180"/>
    </source>
</evidence>
<feature type="chain" id="PRO_5046057890" evidence="16">
    <location>
        <begin position="25"/>
        <end position="1172"/>
    </location>
</feature>
<dbReference type="PROSITE" id="PS50234">
    <property type="entry name" value="VWFA"/>
    <property type="match status" value="1"/>
</dbReference>
<keyword evidence="9" id="KW-0851">Voltage-gated channel</keyword>
<evidence type="ECO:0000256" key="4">
    <source>
        <dbReference type="ARBA" id="ARBA00022673"/>
    </source>
</evidence>
<keyword evidence="8" id="KW-0106">Calcium</keyword>
<protein>
    <submittedName>
        <fullName evidence="19">Voltage-dependent calcium channel subunit alpha-2/delta-3</fullName>
    </submittedName>
</protein>
<dbReference type="Gene3D" id="3.40.50.410">
    <property type="entry name" value="von Willebrand factor, type A domain"/>
    <property type="match status" value="1"/>
</dbReference>
<dbReference type="GeneID" id="108567086"/>
<dbReference type="Pfam" id="PF08473">
    <property type="entry name" value="VGCC_alpha2"/>
    <property type="match status" value="1"/>
</dbReference>
<evidence type="ECO:0000256" key="9">
    <source>
        <dbReference type="ARBA" id="ARBA00022882"/>
    </source>
</evidence>
<keyword evidence="18" id="KW-1185">Reference proteome</keyword>
<keyword evidence="3" id="KW-0109">Calcium transport</keyword>
<evidence type="ECO:0000256" key="15">
    <source>
        <dbReference type="ARBA" id="ARBA00023303"/>
    </source>
</evidence>
<keyword evidence="7 16" id="KW-0732">Signal</keyword>
<evidence type="ECO:0000256" key="1">
    <source>
        <dbReference type="ARBA" id="ARBA00004479"/>
    </source>
</evidence>
<evidence type="ECO:0000256" key="10">
    <source>
        <dbReference type="ARBA" id="ARBA00022989"/>
    </source>
</evidence>
<dbReference type="InterPro" id="IPR002035">
    <property type="entry name" value="VWF_A"/>
</dbReference>
<dbReference type="Pfam" id="PF13519">
    <property type="entry name" value="VWA_2"/>
    <property type="match status" value="1"/>
</dbReference>
<evidence type="ECO:0000256" key="3">
    <source>
        <dbReference type="ARBA" id="ARBA00022568"/>
    </source>
</evidence>
<evidence type="ECO:0000256" key="12">
    <source>
        <dbReference type="ARBA" id="ARBA00023136"/>
    </source>
</evidence>
<keyword evidence="10" id="KW-1133">Transmembrane helix</keyword>
<evidence type="ECO:0000256" key="2">
    <source>
        <dbReference type="ARBA" id="ARBA00022448"/>
    </source>
</evidence>
<evidence type="ECO:0000256" key="5">
    <source>
        <dbReference type="ARBA" id="ARBA00022692"/>
    </source>
</evidence>
<dbReference type="PANTHER" id="PTHR10166">
    <property type="entry name" value="VOLTAGE-DEPENDENT CALCIUM CHANNEL SUBUNIT ALPHA-2/DELTA-RELATED"/>
    <property type="match status" value="1"/>
</dbReference>
<dbReference type="PANTHER" id="PTHR10166:SF31">
    <property type="entry name" value="CA[2+] CHANNEL MUSCLE-SPECIFIC ALPHA2_DELTA SUBUNIT, ISOFORM A"/>
    <property type="match status" value="1"/>
</dbReference>
<keyword evidence="15" id="KW-0407">Ion channel</keyword>
<dbReference type="InterPro" id="IPR051173">
    <property type="entry name" value="Ca_channel_alpha-2/delta"/>
</dbReference>
<evidence type="ECO:0000256" key="7">
    <source>
        <dbReference type="ARBA" id="ARBA00022729"/>
    </source>
</evidence>
<evidence type="ECO:0000313" key="18">
    <source>
        <dbReference type="Proteomes" id="UP000695000"/>
    </source>
</evidence>
<keyword evidence="13" id="KW-1015">Disulfide bond</keyword>
<keyword evidence="5" id="KW-0812">Transmembrane</keyword>
<evidence type="ECO:0000256" key="6">
    <source>
        <dbReference type="ARBA" id="ARBA00022723"/>
    </source>
</evidence>
<sequence length="1172" mass="135272">MIPSKSCFFLGIILILYGTNYVATSEQGEVIMRWAERFGKELYDLGLVITKSMEIKSRYPLHNARVERKDPKILLAEIVENIERMMDRKMDAIRCILEVAENAAENFESDIGNRTLKYYSSTYSPVDNETVEVPDSLLGNVTYLPMSLNNDTHFYNVPVNTTHSSVHVPVNVYDRHKDARSAIEWSEALDEVFKQNYNSDPALSWQYFGSTSGIMRHYPAMRWKYSDIDLFDCRIRTWFIEAATCTKDVIILVDSSGSMQGMRKHIASLTIYSILDTFSNNDYINVMNYSTAISYTVPCFENILVQATKENIKTFKKAVEAIEPDNKSNASLALGEAFKLLKQYREKRGCDENSSDCNQAIMLVTDGISGNLSSVFEKYNWYNNGTSIPVRIFTYLIGPEVTKVNEIMWAACTNRGYYSHVQSLEEVTGSVFKYIPVIARPLVLHGVEHPISWTHAYVDITYDDENDNIFNEPYRLLTSVAVPAFDRKVNRNNESRTADLLGVAATDVPIDDIAKLTMPYKIGVMAFSFIVSNNGYVLMHPSLRPVFNKTILKENYNSVDFAEIEQHDDDYEAREINPMVLELREALVNGSEGGLFGAKLKYHYDDMRRITRQKYNYYFAPLSDTPFSIGLAIPDTYGNFSIEVGDEIQKNRHTGSNITSFFKGSNWKIHPKWVYCKYHYLEGHEFETPEAELLHFLKRMYDKDFVWERQYEANAKHIHELYEIEVEDNDDIECGRKTLKDDDYYCDRDLIQRLIFDAKNTLEVFKDPWKFNNDREKSLFERYNATLRFVATMSGLTRWEYIFGEEDDVQKEEFGDKHARATDETWYKSAVLQHQYDTESFVYSVPFESGGTDDILVTGSYSIFPKDAGMEAPGSVVGFQFSHDHMQKRFLEIVSKAEANTVACSEMLDCYVVDSSGYIVISHDQNNTGHFFGEIEGAVMDSMLENGIFEKVVIYDFQGYCLNETEKKTSDGGHLQTPYDIIRGTFNYLFGNIVWLFVKSNLYQLWDPNWVTAEELLTTISPRFAQAEEEYEEVLEAKKEEDEENVYYPCDLQRDLYLLQQNKFIRDNGWRGDSLNAFFVKRIPHSNLILVAVNVTFKNYDIIYTTAPKDVEYPYDQQHPCQKLNLTNLPRRRLKGCFNEHPEENEIKTCGRSSTISISVPLFAFILFLILS</sequence>
<evidence type="ECO:0000313" key="19">
    <source>
        <dbReference type="RefSeq" id="XP_017782825.1"/>
    </source>
</evidence>
<accession>A0ABM1N7M5</accession>
<keyword evidence="12" id="KW-0472">Membrane</keyword>
<organism evidence="18 19">
    <name type="scientific">Nicrophorus vespilloides</name>
    <name type="common">Boreal carrion beetle</name>
    <dbReference type="NCBI Taxonomy" id="110193"/>
    <lineage>
        <taxon>Eukaryota</taxon>
        <taxon>Metazoa</taxon>
        <taxon>Ecdysozoa</taxon>
        <taxon>Arthropoda</taxon>
        <taxon>Hexapoda</taxon>
        <taxon>Insecta</taxon>
        <taxon>Pterygota</taxon>
        <taxon>Neoptera</taxon>
        <taxon>Endopterygota</taxon>
        <taxon>Coleoptera</taxon>
        <taxon>Polyphaga</taxon>
        <taxon>Staphyliniformia</taxon>
        <taxon>Silphidae</taxon>
        <taxon>Nicrophorinae</taxon>
        <taxon>Nicrophorus</taxon>
    </lineage>
</organism>
<keyword evidence="4" id="KW-0107">Calcium channel</keyword>
<dbReference type="InterPro" id="IPR013680">
    <property type="entry name" value="VDCC_a2/dsu"/>
</dbReference>
<dbReference type="Pfam" id="PF08399">
    <property type="entry name" value="VWA_N"/>
    <property type="match status" value="1"/>
</dbReference>
<feature type="signal peptide" evidence="16">
    <location>
        <begin position="1"/>
        <end position="24"/>
    </location>
</feature>
<reference evidence="19" key="1">
    <citation type="submission" date="2025-08" db="UniProtKB">
        <authorList>
            <consortium name="RefSeq"/>
        </authorList>
    </citation>
    <scope>IDENTIFICATION</scope>
    <source>
        <tissue evidence="19">Whole Larva</tissue>
    </source>
</reference>
<name>A0ABM1N7M5_NICVS</name>
<dbReference type="Gene3D" id="3.30.450.20">
    <property type="entry name" value="PAS domain"/>
    <property type="match status" value="1"/>
</dbReference>
<dbReference type="Proteomes" id="UP000695000">
    <property type="component" value="Unplaced"/>
</dbReference>
<evidence type="ECO:0000256" key="13">
    <source>
        <dbReference type="ARBA" id="ARBA00023157"/>
    </source>
</evidence>
<dbReference type="SMART" id="SM00327">
    <property type="entry name" value="VWA"/>
    <property type="match status" value="1"/>
</dbReference>
<evidence type="ECO:0000259" key="17">
    <source>
        <dbReference type="PROSITE" id="PS50234"/>
    </source>
</evidence>
<dbReference type="RefSeq" id="XP_017782825.1">
    <property type="nucleotide sequence ID" value="XM_017927336.1"/>
</dbReference>
<evidence type="ECO:0000256" key="16">
    <source>
        <dbReference type="SAM" id="SignalP"/>
    </source>
</evidence>
<dbReference type="InterPro" id="IPR013608">
    <property type="entry name" value="VWA_N"/>
</dbReference>